<organism evidence="1 2">
    <name type="scientific">Linum tenue</name>
    <dbReference type="NCBI Taxonomy" id="586396"/>
    <lineage>
        <taxon>Eukaryota</taxon>
        <taxon>Viridiplantae</taxon>
        <taxon>Streptophyta</taxon>
        <taxon>Embryophyta</taxon>
        <taxon>Tracheophyta</taxon>
        <taxon>Spermatophyta</taxon>
        <taxon>Magnoliopsida</taxon>
        <taxon>eudicotyledons</taxon>
        <taxon>Gunneridae</taxon>
        <taxon>Pentapetalae</taxon>
        <taxon>rosids</taxon>
        <taxon>fabids</taxon>
        <taxon>Malpighiales</taxon>
        <taxon>Linaceae</taxon>
        <taxon>Linum</taxon>
    </lineage>
</organism>
<dbReference type="Proteomes" id="UP001154282">
    <property type="component" value="Unassembled WGS sequence"/>
</dbReference>
<dbReference type="GO" id="GO:0030014">
    <property type="term" value="C:CCR4-NOT complex"/>
    <property type="evidence" value="ECO:0007669"/>
    <property type="project" value="InterPro"/>
</dbReference>
<dbReference type="SUPFAM" id="SSF53098">
    <property type="entry name" value="Ribonuclease H-like"/>
    <property type="match status" value="1"/>
</dbReference>
<dbReference type="InterPro" id="IPR012337">
    <property type="entry name" value="RNaseH-like_sf"/>
</dbReference>
<reference evidence="1" key="1">
    <citation type="submission" date="2022-08" db="EMBL/GenBank/DDBJ databases">
        <authorList>
            <person name="Gutierrez-Valencia J."/>
        </authorList>
    </citation>
    <scope>NUCLEOTIDE SEQUENCE</scope>
</reference>
<protein>
    <submittedName>
        <fullName evidence="1">Uncharacterized protein</fullName>
    </submittedName>
</protein>
<dbReference type="GO" id="GO:0003676">
    <property type="term" value="F:nucleic acid binding"/>
    <property type="evidence" value="ECO:0007669"/>
    <property type="project" value="InterPro"/>
</dbReference>
<dbReference type="EMBL" id="CAMGYJ010000002">
    <property type="protein sequence ID" value="CAI0382360.1"/>
    <property type="molecule type" value="Genomic_DNA"/>
</dbReference>
<comment type="caution">
    <text evidence="1">The sequence shown here is derived from an EMBL/GenBank/DDBJ whole genome shotgun (WGS) entry which is preliminary data.</text>
</comment>
<gene>
    <name evidence="1" type="ORF">LITE_LOCUS3535</name>
</gene>
<accession>A0AAV0HAM2</accession>
<evidence type="ECO:0000313" key="2">
    <source>
        <dbReference type="Proteomes" id="UP001154282"/>
    </source>
</evidence>
<dbReference type="InterPro" id="IPR039637">
    <property type="entry name" value="CNOT7/CNOT8/Pop2"/>
</dbReference>
<proteinExistence type="predicted"/>
<keyword evidence="2" id="KW-1185">Reference proteome</keyword>
<name>A0AAV0HAM2_9ROSI</name>
<dbReference type="Gene3D" id="3.30.420.10">
    <property type="entry name" value="Ribonuclease H-like superfamily/Ribonuclease H"/>
    <property type="match status" value="1"/>
</dbReference>
<dbReference type="GO" id="GO:0004535">
    <property type="term" value="F:poly(A)-specific ribonuclease activity"/>
    <property type="evidence" value="ECO:0007669"/>
    <property type="project" value="InterPro"/>
</dbReference>
<evidence type="ECO:0000313" key="1">
    <source>
        <dbReference type="EMBL" id="CAI0382360.1"/>
    </source>
</evidence>
<sequence length="92" mass="10513">MEDTLHDYPIVSVDVEFPGCFRLTPQHAAEEVQFADMKHNVDITYLIQLASTLSNEKDTVAAILQFNLEFDLDRDLHAYESIRFLKAHGVGF</sequence>
<dbReference type="AlphaFoldDB" id="A0AAV0HAM2"/>
<dbReference type="PANTHER" id="PTHR10797">
    <property type="entry name" value="CCR4-NOT TRANSCRIPTION COMPLEX SUBUNIT"/>
    <property type="match status" value="1"/>
</dbReference>
<dbReference type="InterPro" id="IPR036397">
    <property type="entry name" value="RNaseH_sf"/>
</dbReference>